<keyword evidence="4" id="KW-1185">Reference proteome</keyword>
<reference evidence="3" key="2">
    <citation type="submission" date="2018-05" db="EMBL/GenBank/DDBJ databases">
        <title>OgluRS3 (Oryza glumaepatula Reference Sequence Version 3).</title>
        <authorList>
            <person name="Zhang J."/>
            <person name="Kudrna D."/>
            <person name="Lee S."/>
            <person name="Talag J."/>
            <person name="Welchert J."/>
            <person name="Wing R.A."/>
        </authorList>
    </citation>
    <scope>NUCLEOTIDE SEQUENCE [LARGE SCALE GENOMIC DNA]</scope>
</reference>
<feature type="signal peptide" evidence="2">
    <location>
        <begin position="1"/>
        <end position="20"/>
    </location>
</feature>
<feature type="transmembrane region" description="Helical" evidence="1">
    <location>
        <begin position="128"/>
        <end position="152"/>
    </location>
</feature>
<organism evidence="3">
    <name type="scientific">Oryza glumipatula</name>
    <dbReference type="NCBI Taxonomy" id="40148"/>
    <lineage>
        <taxon>Eukaryota</taxon>
        <taxon>Viridiplantae</taxon>
        <taxon>Streptophyta</taxon>
        <taxon>Embryophyta</taxon>
        <taxon>Tracheophyta</taxon>
        <taxon>Spermatophyta</taxon>
        <taxon>Magnoliopsida</taxon>
        <taxon>Liliopsida</taxon>
        <taxon>Poales</taxon>
        <taxon>Poaceae</taxon>
        <taxon>BOP clade</taxon>
        <taxon>Oryzoideae</taxon>
        <taxon>Oryzeae</taxon>
        <taxon>Oryzinae</taxon>
        <taxon>Oryza</taxon>
    </lineage>
</organism>
<feature type="chain" id="PRO_5002353376" evidence="2">
    <location>
        <begin position="21"/>
        <end position="155"/>
    </location>
</feature>
<keyword evidence="2" id="KW-0732">Signal</keyword>
<sequence length="155" mass="16757">MNFLITTLPILHLLSLNWEASIPSTHLLPYDSNPYSTSKQQSHHPSQVSGHSFSLFLHSSLGAGEMPMQMKFILSSLSMPLLMKLLMLSSSLGLVFGMLPTLRSVFAWPSSSPSPAEGAPIHAPSRAIFLLCTMSPLLVIAVTAPTLGVVMIRNS</sequence>
<dbReference type="HOGENOM" id="CLU_1698248_0_0_1"/>
<proteinExistence type="predicted"/>
<dbReference type="EnsemblPlants" id="OGLUM07G03790.1">
    <property type="protein sequence ID" value="OGLUM07G03790.1"/>
    <property type="gene ID" value="OGLUM07G03790"/>
</dbReference>
<protein>
    <submittedName>
        <fullName evidence="3">Uncharacterized protein</fullName>
    </submittedName>
</protein>
<name>A0A0E0AG80_9ORYZ</name>
<dbReference type="AlphaFoldDB" id="A0A0E0AG80"/>
<accession>A0A0E0AG80</accession>
<evidence type="ECO:0000256" key="2">
    <source>
        <dbReference type="SAM" id="SignalP"/>
    </source>
</evidence>
<keyword evidence="1" id="KW-0812">Transmembrane</keyword>
<feature type="transmembrane region" description="Helical" evidence="1">
    <location>
        <begin position="85"/>
        <end position="108"/>
    </location>
</feature>
<evidence type="ECO:0000256" key="1">
    <source>
        <dbReference type="SAM" id="Phobius"/>
    </source>
</evidence>
<reference evidence="3" key="1">
    <citation type="submission" date="2015-04" db="UniProtKB">
        <authorList>
            <consortium name="EnsemblPlants"/>
        </authorList>
    </citation>
    <scope>IDENTIFICATION</scope>
</reference>
<evidence type="ECO:0000313" key="3">
    <source>
        <dbReference type="EnsemblPlants" id="OGLUM07G03790.1"/>
    </source>
</evidence>
<evidence type="ECO:0000313" key="4">
    <source>
        <dbReference type="Proteomes" id="UP000026961"/>
    </source>
</evidence>
<dbReference type="Proteomes" id="UP000026961">
    <property type="component" value="Chromosome 7"/>
</dbReference>
<dbReference type="Gramene" id="OGLUM07G03790.1">
    <property type="protein sequence ID" value="OGLUM07G03790.1"/>
    <property type="gene ID" value="OGLUM07G03790"/>
</dbReference>
<keyword evidence="1" id="KW-1133">Transmembrane helix</keyword>
<keyword evidence="1" id="KW-0472">Membrane</keyword>